<dbReference type="OMA" id="HTRIIME"/>
<evidence type="ECO:0000313" key="7">
    <source>
        <dbReference type="Proteomes" id="UP000012174"/>
    </source>
</evidence>
<dbReference type="eggNOG" id="ENOG502SHN6">
    <property type="taxonomic scope" value="Eukaryota"/>
</dbReference>
<evidence type="ECO:0000256" key="3">
    <source>
        <dbReference type="ARBA" id="ARBA00022679"/>
    </source>
</evidence>
<keyword evidence="3 6" id="KW-0808">Transferase</keyword>
<feature type="transmembrane region" description="Helical" evidence="5">
    <location>
        <begin position="6"/>
        <end position="22"/>
    </location>
</feature>
<gene>
    <name evidence="6" type="ORF">UCREL1_710</name>
</gene>
<keyword evidence="5" id="KW-0472">Membrane</keyword>
<feature type="compositionally biased region" description="Basic and acidic residues" evidence="4">
    <location>
        <begin position="167"/>
        <end position="176"/>
    </location>
</feature>
<dbReference type="HOGENOM" id="CLU_032992_1_0_1"/>
<dbReference type="OrthoDB" id="47375at2759"/>
<sequence>MSPRGAIIICIAIGLLNTLFLLNKISPISSLPTWATPVAKANQRLDITTAISNATLGFEKVIAIGLPERSDKRDALSLMASVTGFTLAWVDGVLGSSISEKAIPSGWNREKLLESNLGSWRGHINAIRSVVEDGLSSALILEDDADWDVHLKQQLAEFAEAAQTLQEQEHEHEHHPQSPQLDVPGNSPYGQHWDLLWLGACVSRFSNDRHEAQVLIHDDATVASHAHLIQNGTFSWDEYPERARIVYVPAGDTICTFGYAVSRAGARKALQYLGVEDQPTTFDFHMSDLCREAHLGMRCVAVVPGLFMHHRPRGRVLGDSDILEKGGDEGDTVREVGFTENILYSTRLNLGNLVQGLEPVKQWDDG</sequence>
<dbReference type="PANTHER" id="PTHR10730">
    <property type="entry name" value="PROCOLLAGEN-LYSINE,2-OXOGLUTARATE 5-DIOXYGENASE/GLYCOSYLTRANSFERASE 25 FAMILY MEMBER"/>
    <property type="match status" value="1"/>
</dbReference>
<organism evidence="6 7">
    <name type="scientific">Eutypa lata (strain UCR-EL1)</name>
    <name type="common">Grapevine dieback disease fungus</name>
    <name type="synonym">Eutypa armeniacae</name>
    <dbReference type="NCBI Taxonomy" id="1287681"/>
    <lineage>
        <taxon>Eukaryota</taxon>
        <taxon>Fungi</taxon>
        <taxon>Dikarya</taxon>
        <taxon>Ascomycota</taxon>
        <taxon>Pezizomycotina</taxon>
        <taxon>Sordariomycetes</taxon>
        <taxon>Xylariomycetidae</taxon>
        <taxon>Xylariales</taxon>
        <taxon>Diatrypaceae</taxon>
        <taxon>Eutypa</taxon>
    </lineage>
</organism>
<evidence type="ECO:0000313" key="6">
    <source>
        <dbReference type="EMBL" id="EMR72260.1"/>
    </source>
</evidence>
<accession>M7U011</accession>
<dbReference type="PANTHER" id="PTHR10730:SF53">
    <property type="entry name" value="GLYCOSYLTRANSFERASE 25 FAMILY MEMBER"/>
    <property type="match status" value="1"/>
</dbReference>
<keyword evidence="5" id="KW-0812">Transmembrane</keyword>
<reference evidence="7" key="1">
    <citation type="journal article" date="2013" name="Genome Announc.">
        <title>Draft genome sequence of the grapevine dieback fungus Eutypa lata UCR-EL1.</title>
        <authorList>
            <person name="Blanco-Ulate B."/>
            <person name="Rolshausen P.E."/>
            <person name="Cantu D."/>
        </authorList>
    </citation>
    <scope>NUCLEOTIDE SEQUENCE [LARGE SCALE GENOMIC DNA]</scope>
    <source>
        <strain evidence="7">UCR-EL1</strain>
    </source>
</reference>
<protein>
    <submittedName>
        <fullName evidence="6">Putative glycosyltransferase family 25 protein</fullName>
    </submittedName>
</protein>
<dbReference type="GO" id="GO:0016740">
    <property type="term" value="F:transferase activity"/>
    <property type="evidence" value="ECO:0007669"/>
    <property type="project" value="UniProtKB-KW"/>
</dbReference>
<keyword evidence="7" id="KW-1185">Reference proteome</keyword>
<evidence type="ECO:0000256" key="4">
    <source>
        <dbReference type="SAM" id="MobiDB-lite"/>
    </source>
</evidence>
<evidence type="ECO:0000256" key="1">
    <source>
        <dbReference type="ARBA" id="ARBA00006721"/>
    </source>
</evidence>
<comment type="similarity">
    <text evidence="1">Belongs to the glycosyltransferase 25 family.</text>
</comment>
<evidence type="ECO:0000256" key="2">
    <source>
        <dbReference type="ARBA" id="ARBA00022676"/>
    </source>
</evidence>
<dbReference type="EMBL" id="KB705480">
    <property type="protein sequence ID" value="EMR72260.1"/>
    <property type="molecule type" value="Genomic_DNA"/>
</dbReference>
<feature type="region of interest" description="Disordered" evidence="4">
    <location>
        <begin position="163"/>
        <end position="185"/>
    </location>
</feature>
<keyword evidence="5" id="KW-1133">Transmembrane helix</keyword>
<evidence type="ECO:0000256" key="5">
    <source>
        <dbReference type="SAM" id="Phobius"/>
    </source>
</evidence>
<dbReference type="InterPro" id="IPR050757">
    <property type="entry name" value="Collagen_mod_GT25"/>
</dbReference>
<dbReference type="Proteomes" id="UP000012174">
    <property type="component" value="Unassembled WGS sequence"/>
</dbReference>
<proteinExistence type="inferred from homology"/>
<dbReference type="KEGG" id="ela:UCREL1_710"/>
<name>M7U011_EUTLA</name>
<dbReference type="AlphaFoldDB" id="M7U011"/>
<keyword evidence="2" id="KW-0328">Glycosyltransferase</keyword>